<dbReference type="OrthoDB" id="288590at2759"/>
<dbReference type="InterPro" id="IPR050231">
    <property type="entry name" value="Iron_ascorbate_oxido_reductase"/>
</dbReference>
<proteinExistence type="inferred from homology"/>
<comment type="similarity">
    <text evidence="3">Belongs to the iron/ascorbate-dependent oxidoreductase family.</text>
</comment>
<dbReference type="AlphaFoldDB" id="A0A0D2SJ73"/>
<evidence type="ECO:0000313" key="6">
    <source>
        <dbReference type="Proteomes" id="UP000032304"/>
    </source>
</evidence>
<dbReference type="KEGG" id="gra:105781765"/>
<dbReference type="eggNOG" id="KOG0143">
    <property type="taxonomic scope" value="Eukaryota"/>
</dbReference>
<dbReference type="Gramene" id="KJB83282">
    <property type="protein sequence ID" value="KJB83282"/>
    <property type="gene ID" value="B456_013G239600"/>
</dbReference>
<dbReference type="PANTHER" id="PTHR47990">
    <property type="entry name" value="2-OXOGLUTARATE (2OG) AND FE(II)-DEPENDENT OXYGENASE SUPERFAMILY PROTEIN-RELATED"/>
    <property type="match status" value="1"/>
</dbReference>
<evidence type="ECO:0000256" key="3">
    <source>
        <dbReference type="RuleBase" id="RU003682"/>
    </source>
</evidence>
<dbReference type="GO" id="GO:0046872">
    <property type="term" value="F:metal ion binding"/>
    <property type="evidence" value="ECO:0007669"/>
    <property type="project" value="UniProtKB-KW"/>
</dbReference>
<dbReference type="STRING" id="29730.A0A0D2SJ73"/>
<keyword evidence="1 3" id="KW-0479">Metal-binding</keyword>
<dbReference type="EMBL" id="CM001752">
    <property type="protein sequence ID" value="KJB83282.1"/>
    <property type="molecule type" value="Genomic_DNA"/>
</dbReference>
<dbReference type="GO" id="GO:0016491">
    <property type="term" value="F:oxidoreductase activity"/>
    <property type="evidence" value="ECO:0007669"/>
    <property type="project" value="UniProtKB-KW"/>
</dbReference>
<protein>
    <recommendedName>
        <fullName evidence="4">Fe2OG dioxygenase domain-containing protein</fullName>
    </recommendedName>
</protein>
<dbReference type="InterPro" id="IPR044861">
    <property type="entry name" value="IPNS-like_FE2OG_OXY"/>
</dbReference>
<gene>
    <name evidence="5" type="ORF">B456_013G239600</name>
</gene>
<dbReference type="Proteomes" id="UP000032304">
    <property type="component" value="Chromosome 13"/>
</dbReference>
<keyword evidence="2 3" id="KW-0408">Iron</keyword>
<feature type="domain" description="Fe2OG dioxygenase" evidence="4">
    <location>
        <begin position="160"/>
        <end position="263"/>
    </location>
</feature>
<sequence>MGVNAEIEYPVIEFRSSDLKRGTDGWNCLCKRVREACETFGSFEVVYEKISTEVREEVFRLIKELVEVPVERKQKNVSPVPFHGWVGSSPQISLLYEGFGVGDASNYDSIKSFAQLMWPDGYPHFCDIVYTLATQMEELNKLIWLMIIDSYGLGEELLKMSYKTLIRMVKYMAPPSGKFESGLFPHTDKPISTLICEDKISGLEIEVKDDKWSRLSNLSPSSFVFMVGDPFKAWSNGRLKSGMHRVMMGGDKDRYSIAAFAVPNKGTIIKTPKELIDDQHPQLYKDFDFMEYFFFTASDLAKRFNSNQQIDAFAALSPPISN</sequence>
<evidence type="ECO:0000256" key="1">
    <source>
        <dbReference type="ARBA" id="ARBA00022723"/>
    </source>
</evidence>
<evidence type="ECO:0000259" key="4">
    <source>
        <dbReference type="PROSITE" id="PS51471"/>
    </source>
</evidence>
<evidence type="ECO:0000256" key="2">
    <source>
        <dbReference type="ARBA" id="ARBA00023004"/>
    </source>
</evidence>
<name>A0A0D2SJ73_GOSRA</name>
<dbReference type="InterPro" id="IPR026992">
    <property type="entry name" value="DIOX_N"/>
</dbReference>
<keyword evidence="3" id="KW-0560">Oxidoreductase</keyword>
<dbReference type="OMA" id="HFCDIVY"/>
<evidence type="ECO:0000313" key="5">
    <source>
        <dbReference type="EMBL" id="KJB83282.1"/>
    </source>
</evidence>
<dbReference type="InterPro" id="IPR027443">
    <property type="entry name" value="IPNS-like_sf"/>
</dbReference>
<dbReference type="InterPro" id="IPR005123">
    <property type="entry name" value="Oxoglu/Fe-dep_dioxygenase_dom"/>
</dbReference>
<dbReference type="Pfam" id="PF03171">
    <property type="entry name" value="2OG-FeII_Oxy"/>
    <property type="match status" value="1"/>
</dbReference>
<reference evidence="5 6" key="1">
    <citation type="journal article" date="2012" name="Nature">
        <title>Repeated polyploidization of Gossypium genomes and the evolution of spinnable cotton fibres.</title>
        <authorList>
            <person name="Paterson A.H."/>
            <person name="Wendel J.F."/>
            <person name="Gundlach H."/>
            <person name="Guo H."/>
            <person name="Jenkins J."/>
            <person name="Jin D."/>
            <person name="Llewellyn D."/>
            <person name="Showmaker K.C."/>
            <person name="Shu S."/>
            <person name="Udall J."/>
            <person name="Yoo M.J."/>
            <person name="Byers R."/>
            <person name="Chen W."/>
            <person name="Doron-Faigenboim A."/>
            <person name="Duke M.V."/>
            <person name="Gong L."/>
            <person name="Grimwood J."/>
            <person name="Grover C."/>
            <person name="Grupp K."/>
            <person name="Hu G."/>
            <person name="Lee T.H."/>
            <person name="Li J."/>
            <person name="Lin L."/>
            <person name="Liu T."/>
            <person name="Marler B.S."/>
            <person name="Page J.T."/>
            <person name="Roberts A.W."/>
            <person name="Romanel E."/>
            <person name="Sanders W.S."/>
            <person name="Szadkowski E."/>
            <person name="Tan X."/>
            <person name="Tang H."/>
            <person name="Xu C."/>
            <person name="Wang J."/>
            <person name="Wang Z."/>
            <person name="Zhang D."/>
            <person name="Zhang L."/>
            <person name="Ashrafi H."/>
            <person name="Bedon F."/>
            <person name="Bowers J.E."/>
            <person name="Brubaker C.L."/>
            <person name="Chee P.W."/>
            <person name="Das S."/>
            <person name="Gingle A.R."/>
            <person name="Haigler C.H."/>
            <person name="Harker D."/>
            <person name="Hoffmann L.V."/>
            <person name="Hovav R."/>
            <person name="Jones D.C."/>
            <person name="Lemke C."/>
            <person name="Mansoor S."/>
            <person name="ur Rahman M."/>
            <person name="Rainville L.N."/>
            <person name="Rambani A."/>
            <person name="Reddy U.K."/>
            <person name="Rong J.K."/>
            <person name="Saranga Y."/>
            <person name="Scheffler B.E."/>
            <person name="Scheffler J.A."/>
            <person name="Stelly D.M."/>
            <person name="Triplett B.A."/>
            <person name="Van Deynze A."/>
            <person name="Vaslin M.F."/>
            <person name="Waghmare V.N."/>
            <person name="Walford S.A."/>
            <person name="Wright R.J."/>
            <person name="Zaki E.A."/>
            <person name="Zhang T."/>
            <person name="Dennis E.S."/>
            <person name="Mayer K.F."/>
            <person name="Peterson D.G."/>
            <person name="Rokhsar D.S."/>
            <person name="Wang X."/>
            <person name="Schmutz J."/>
        </authorList>
    </citation>
    <scope>NUCLEOTIDE SEQUENCE [LARGE SCALE GENOMIC DNA]</scope>
</reference>
<accession>A0A0D2SJ73</accession>
<keyword evidence="6" id="KW-1185">Reference proteome</keyword>
<dbReference type="SUPFAM" id="SSF51197">
    <property type="entry name" value="Clavaminate synthase-like"/>
    <property type="match status" value="1"/>
</dbReference>
<dbReference type="PROSITE" id="PS51471">
    <property type="entry name" value="FE2OG_OXY"/>
    <property type="match status" value="1"/>
</dbReference>
<dbReference type="Gene3D" id="2.60.120.330">
    <property type="entry name" value="B-lactam Antibiotic, Isopenicillin N Synthase, Chain"/>
    <property type="match status" value="1"/>
</dbReference>
<dbReference type="Pfam" id="PF14226">
    <property type="entry name" value="DIOX_N"/>
    <property type="match status" value="1"/>
</dbReference>
<organism evidence="5 6">
    <name type="scientific">Gossypium raimondii</name>
    <name type="common">Peruvian cotton</name>
    <name type="synonym">Gossypium klotzschianum subsp. raimondii</name>
    <dbReference type="NCBI Taxonomy" id="29730"/>
    <lineage>
        <taxon>Eukaryota</taxon>
        <taxon>Viridiplantae</taxon>
        <taxon>Streptophyta</taxon>
        <taxon>Embryophyta</taxon>
        <taxon>Tracheophyta</taxon>
        <taxon>Spermatophyta</taxon>
        <taxon>Magnoliopsida</taxon>
        <taxon>eudicotyledons</taxon>
        <taxon>Gunneridae</taxon>
        <taxon>Pentapetalae</taxon>
        <taxon>rosids</taxon>
        <taxon>malvids</taxon>
        <taxon>Malvales</taxon>
        <taxon>Malvaceae</taxon>
        <taxon>Malvoideae</taxon>
        <taxon>Gossypium</taxon>
    </lineage>
</organism>